<gene>
    <name evidence="4" type="ORF">PZE19_20360</name>
</gene>
<evidence type="ECO:0000313" key="4">
    <source>
        <dbReference type="EMBL" id="MDG3006133.1"/>
    </source>
</evidence>
<dbReference type="Pfam" id="PF08445">
    <property type="entry name" value="FR47"/>
    <property type="match status" value="1"/>
</dbReference>
<organism evidence="4 5">
    <name type="scientific">Paludisphaera mucosa</name>
    <dbReference type="NCBI Taxonomy" id="3030827"/>
    <lineage>
        <taxon>Bacteria</taxon>
        <taxon>Pseudomonadati</taxon>
        <taxon>Planctomycetota</taxon>
        <taxon>Planctomycetia</taxon>
        <taxon>Isosphaerales</taxon>
        <taxon>Isosphaeraceae</taxon>
        <taxon>Paludisphaera</taxon>
    </lineage>
</organism>
<dbReference type="InterPro" id="IPR016181">
    <property type="entry name" value="Acyl_CoA_acyltransferase"/>
</dbReference>
<keyword evidence="5" id="KW-1185">Reference proteome</keyword>
<dbReference type="InterPro" id="IPR050680">
    <property type="entry name" value="YpeA/RimI_acetyltransf"/>
</dbReference>
<name>A0ABT6FFF5_9BACT</name>
<dbReference type="EC" id="2.3.1.-" evidence="4"/>
<dbReference type="PANTHER" id="PTHR43420">
    <property type="entry name" value="ACETYLTRANSFERASE"/>
    <property type="match status" value="1"/>
</dbReference>
<keyword evidence="2 4" id="KW-0012">Acyltransferase</keyword>
<protein>
    <submittedName>
        <fullName evidence="4">GNAT family N-acetyltransferase</fullName>
        <ecNumber evidence="4">2.3.1.-</ecNumber>
    </submittedName>
</protein>
<evidence type="ECO:0000259" key="3">
    <source>
        <dbReference type="PROSITE" id="PS51186"/>
    </source>
</evidence>
<evidence type="ECO:0000313" key="5">
    <source>
        <dbReference type="Proteomes" id="UP001216907"/>
    </source>
</evidence>
<sequence length="233" mass="25234">MKNSRQLDNPIWTSLTTGHAATARIHGSARRYPGDVSPLAGLLEPSEEAFRDLAHLVGPDEAVALFTTEPVRAPGDWRVVRARLIDQMVWTEAAAAPATPAESSPPPLALDRPDVAEMTALAAATEPGPFLTRTIVMGRYYGIRSLEGRLAAMAGERLRPGRFTEISAVCTDPDFRGRGHARTLVAYLASQIRAAGGTPFLHVKSENGAKSLYEKLGFRVRRAIQLTVIARRG</sequence>
<dbReference type="PROSITE" id="PS51186">
    <property type="entry name" value="GNAT"/>
    <property type="match status" value="1"/>
</dbReference>
<keyword evidence="1 4" id="KW-0808">Transferase</keyword>
<dbReference type="SUPFAM" id="SSF55729">
    <property type="entry name" value="Acyl-CoA N-acyltransferases (Nat)"/>
    <property type="match status" value="1"/>
</dbReference>
<dbReference type="InterPro" id="IPR000182">
    <property type="entry name" value="GNAT_dom"/>
</dbReference>
<comment type="caution">
    <text evidence="4">The sequence shown here is derived from an EMBL/GenBank/DDBJ whole genome shotgun (WGS) entry which is preliminary data.</text>
</comment>
<reference evidence="4 5" key="1">
    <citation type="submission" date="2023-03" db="EMBL/GenBank/DDBJ databases">
        <title>Paludisphaera mucosa sp. nov. a novel planctomycete from northern fen.</title>
        <authorList>
            <person name="Ivanova A."/>
        </authorList>
    </citation>
    <scope>NUCLEOTIDE SEQUENCE [LARGE SCALE GENOMIC DNA]</scope>
    <source>
        <strain evidence="4 5">Pla2</strain>
    </source>
</reference>
<dbReference type="EMBL" id="JARRAG010000002">
    <property type="protein sequence ID" value="MDG3006133.1"/>
    <property type="molecule type" value="Genomic_DNA"/>
</dbReference>
<dbReference type="CDD" id="cd04301">
    <property type="entry name" value="NAT_SF"/>
    <property type="match status" value="1"/>
</dbReference>
<dbReference type="Proteomes" id="UP001216907">
    <property type="component" value="Unassembled WGS sequence"/>
</dbReference>
<evidence type="ECO:0000256" key="2">
    <source>
        <dbReference type="ARBA" id="ARBA00023315"/>
    </source>
</evidence>
<dbReference type="Gene3D" id="3.40.630.30">
    <property type="match status" value="1"/>
</dbReference>
<proteinExistence type="predicted"/>
<dbReference type="RefSeq" id="WP_277862434.1">
    <property type="nucleotide sequence ID" value="NZ_JARRAG010000002.1"/>
</dbReference>
<dbReference type="PANTHER" id="PTHR43420:SF3">
    <property type="entry name" value="N-ACETYLTRANSFERASE DOMAIN-CONTAINING PROTEIN"/>
    <property type="match status" value="1"/>
</dbReference>
<accession>A0ABT6FFF5</accession>
<dbReference type="GO" id="GO:0016746">
    <property type="term" value="F:acyltransferase activity"/>
    <property type="evidence" value="ECO:0007669"/>
    <property type="project" value="UniProtKB-KW"/>
</dbReference>
<evidence type="ECO:0000256" key="1">
    <source>
        <dbReference type="ARBA" id="ARBA00022679"/>
    </source>
</evidence>
<feature type="domain" description="N-acetyltransferase" evidence="3">
    <location>
        <begin position="93"/>
        <end position="233"/>
    </location>
</feature>
<dbReference type="InterPro" id="IPR013653">
    <property type="entry name" value="GCN5-like_dom"/>
</dbReference>